<name>A0A8J8NN47_HALGN</name>
<accession>A0A8J8NN47</accession>
<comment type="caution">
    <text evidence="1">The sequence shown here is derived from an EMBL/GenBank/DDBJ whole genome shotgun (WGS) entry which is preliminary data.</text>
</comment>
<dbReference type="EMBL" id="RRYP01012382">
    <property type="protein sequence ID" value="TNV77155.1"/>
    <property type="molecule type" value="Genomic_DNA"/>
</dbReference>
<protein>
    <submittedName>
        <fullName evidence="1">Uncharacterized protein</fullName>
    </submittedName>
</protein>
<dbReference type="OrthoDB" id="270720at2759"/>
<evidence type="ECO:0000313" key="1">
    <source>
        <dbReference type="EMBL" id="TNV77155.1"/>
    </source>
</evidence>
<dbReference type="Proteomes" id="UP000785679">
    <property type="component" value="Unassembled WGS sequence"/>
</dbReference>
<reference evidence="1" key="1">
    <citation type="submission" date="2019-06" db="EMBL/GenBank/DDBJ databases">
        <authorList>
            <person name="Zheng W."/>
        </authorList>
    </citation>
    <scope>NUCLEOTIDE SEQUENCE</scope>
    <source>
        <strain evidence="1">QDHG01</strain>
    </source>
</reference>
<dbReference type="AlphaFoldDB" id="A0A8J8NN47"/>
<gene>
    <name evidence="1" type="ORF">FGO68_gene240</name>
</gene>
<sequence>MDNHSSQLKSDGIIEKIGEGSCGKTQNTVIEEAKQEEGLDHDTNSRTEEQKEMIICFASDNQEHSEILCSKFTESGLDNFLKHIREKCHHSSLVDAAFLNGLTLARLNNSAQNGKQIMQLPFVDFNVYAQSGIYYGQCVDGLRDGYGLLYSVANFDYPCLLECEWKEGQPIQGRRIMMTKEDMWENYEGQFDEQYLRSGTEALVDMNIKMELRIRDSGKEITCMEKANRSIQMVEAMRETGNFARCTAKASQLIQMETTMKGNSMMVKCMALANIHLKNGKYEEGQHDNDHQIGEHKLFTKNGNLLFLKLFNTNGELQKIVEYL</sequence>
<keyword evidence="2" id="KW-1185">Reference proteome</keyword>
<organism evidence="1 2">
    <name type="scientific">Halteria grandinella</name>
    <dbReference type="NCBI Taxonomy" id="5974"/>
    <lineage>
        <taxon>Eukaryota</taxon>
        <taxon>Sar</taxon>
        <taxon>Alveolata</taxon>
        <taxon>Ciliophora</taxon>
        <taxon>Intramacronucleata</taxon>
        <taxon>Spirotrichea</taxon>
        <taxon>Stichotrichia</taxon>
        <taxon>Sporadotrichida</taxon>
        <taxon>Halteriidae</taxon>
        <taxon>Halteria</taxon>
    </lineage>
</organism>
<evidence type="ECO:0000313" key="2">
    <source>
        <dbReference type="Proteomes" id="UP000785679"/>
    </source>
</evidence>
<proteinExistence type="predicted"/>